<sequence>MILCCTKIVAQSGTRRSRNLYRRQYFEQGFCS</sequence>
<organism evidence="1">
    <name type="scientific">Arundo donax</name>
    <name type="common">Giant reed</name>
    <name type="synonym">Donax arundinaceus</name>
    <dbReference type="NCBI Taxonomy" id="35708"/>
    <lineage>
        <taxon>Eukaryota</taxon>
        <taxon>Viridiplantae</taxon>
        <taxon>Streptophyta</taxon>
        <taxon>Embryophyta</taxon>
        <taxon>Tracheophyta</taxon>
        <taxon>Spermatophyta</taxon>
        <taxon>Magnoliopsida</taxon>
        <taxon>Liliopsida</taxon>
        <taxon>Poales</taxon>
        <taxon>Poaceae</taxon>
        <taxon>PACMAD clade</taxon>
        <taxon>Arundinoideae</taxon>
        <taxon>Arundineae</taxon>
        <taxon>Arundo</taxon>
    </lineage>
</organism>
<evidence type="ECO:0000313" key="1">
    <source>
        <dbReference type="EMBL" id="JAE34022.1"/>
    </source>
</evidence>
<reference evidence="1" key="1">
    <citation type="submission" date="2014-09" db="EMBL/GenBank/DDBJ databases">
        <authorList>
            <person name="Magalhaes I.L.F."/>
            <person name="Oliveira U."/>
            <person name="Santos F.R."/>
            <person name="Vidigal T.H.D.A."/>
            <person name="Brescovit A.D."/>
            <person name="Santos A.J."/>
        </authorList>
    </citation>
    <scope>NUCLEOTIDE SEQUENCE</scope>
    <source>
        <tissue evidence="1">Shoot tissue taken approximately 20 cm above the soil surface</tissue>
    </source>
</reference>
<protein>
    <submittedName>
        <fullName evidence="1">Uncharacterized protein</fullName>
    </submittedName>
</protein>
<proteinExistence type="predicted"/>
<dbReference type="AlphaFoldDB" id="A0A0A9HB87"/>
<accession>A0A0A9HB87</accession>
<name>A0A0A9HB87_ARUDO</name>
<dbReference type="EMBL" id="GBRH01163874">
    <property type="protein sequence ID" value="JAE34022.1"/>
    <property type="molecule type" value="Transcribed_RNA"/>
</dbReference>
<reference evidence="1" key="2">
    <citation type="journal article" date="2015" name="Data Brief">
        <title>Shoot transcriptome of the giant reed, Arundo donax.</title>
        <authorList>
            <person name="Barrero R.A."/>
            <person name="Guerrero F.D."/>
            <person name="Moolhuijzen P."/>
            <person name="Goolsby J.A."/>
            <person name="Tidwell J."/>
            <person name="Bellgard S.E."/>
            <person name="Bellgard M.I."/>
        </authorList>
    </citation>
    <scope>NUCLEOTIDE SEQUENCE</scope>
    <source>
        <tissue evidence="1">Shoot tissue taken approximately 20 cm above the soil surface</tissue>
    </source>
</reference>